<name>A0AB33TXM3_NEIME</name>
<feature type="region of interest" description="Disordered" evidence="1">
    <location>
        <begin position="1"/>
        <end position="22"/>
    </location>
</feature>
<sequence length="280" mass="31738">MTDSKGTFPLPKYRKPAKQTGNGRRAIKKELDALQKTIDSNTLLIETLQRNMAATEKSHNLHIAALSNFLGHDMKNCIQNMDVILTSYGADEITEGHLESLRVQLDMIREVMGNFAQLVPHGRDGIFKVNNLIGATEALTRSMLEENGVRFTKELLEDIDLRTKYPFHSLLQVFSNLIINACRHLRDFERREVLFAVGIDQENHELFFSVYDTGAAVEQICLDKIFDYGYSTTEGSGIGLYHARYICELLKGTVECVPSDRAEYSKRFLITLPFKGLDDV</sequence>
<comment type="caution">
    <text evidence="3">The sequence shown here is derived from an EMBL/GenBank/DDBJ whole genome shotgun (WGS) entry which is preliminary data.</text>
</comment>
<dbReference type="EC" id="2.7.13.3" evidence="3"/>
<keyword evidence="3" id="KW-0808">Transferase</keyword>
<dbReference type="EMBL" id="FEVP01000027">
    <property type="protein sequence ID" value="CWQ03960.1"/>
    <property type="molecule type" value="Genomic_DNA"/>
</dbReference>
<gene>
    <name evidence="3" type="primary">gchK</name>
    <name evidence="3" type="ORF">ERS514591_01760</name>
</gene>
<dbReference type="SUPFAM" id="SSF55874">
    <property type="entry name" value="ATPase domain of HSP90 chaperone/DNA topoisomerase II/histidine kinase"/>
    <property type="match status" value="1"/>
</dbReference>
<dbReference type="SMART" id="SM00387">
    <property type="entry name" value="HATPase_c"/>
    <property type="match status" value="1"/>
</dbReference>
<organism evidence="3 4">
    <name type="scientific">Neisseria meningitidis</name>
    <dbReference type="NCBI Taxonomy" id="487"/>
    <lineage>
        <taxon>Bacteria</taxon>
        <taxon>Pseudomonadati</taxon>
        <taxon>Pseudomonadota</taxon>
        <taxon>Betaproteobacteria</taxon>
        <taxon>Neisseriales</taxon>
        <taxon>Neisseriaceae</taxon>
        <taxon>Neisseria</taxon>
    </lineage>
</organism>
<dbReference type="Proteomes" id="UP000072443">
    <property type="component" value="Unassembled WGS sequence"/>
</dbReference>
<dbReference type="GO" id="GO:0004673">
    <property type="term" value="F:protein histidine kinase activity"/>
    <property type="evidence" value="ECO:0007669"/>
    <property type="project" value="UniProtKB-EC"/>
</dbReference>
<accession>A0AB33TXM3</accession>
<dbReference type="AlphaFoldDB" id="A0AB33TXM3"/>
<evidence type="ECO:0000256" key="1">
    <source>
        <dbReference type="SAM" id="MobiDB-lite"/>
    </source>
</evidence>
<dbReference type="InterPro" id="IPR036890">
    <property type="entry name" value="HATPase_C_sf"/>
</dbReference>
<feature type="domain" description="Histidine kinase" evidence="2">
    <location>
        <begin position="69"/>
        <end position="276"/>
    </location>
</feature>
<evidence type="ECO:0000313" key="3">
    <source>
        <dbReference type="EMBL" id="CWQ03960.1"/>
    </source>
</evidence>
<dbReference type="PROSITE" id="PS50109">
    <property type="entry name" value="HIS_KIN"/>
    <property type="match status" value="1"/>
</dbReference>
<evidence type="ECO:0000259" key="2">
    <source>
        <dbReference type="PROSITE" id="PS50109"/>
    </source>
</evidence>
<keyword evidence="3" id="KW-0418">Kinase</keyword>
<dbReference type="Gene3D" id="3.30.565.10">
    <property type="entry name" value="Histidine kinase-like ATPase, C-terminal domain"/>
    <property type="match status" value="1"/>
</dbReference>
<protein>
    <submittedName>
        <fullName evidence="3">Globin-coupled histidine kinase</fullName>
        <ecNumber evidence="3">2.7.13.3</ecNumber>
    </submittedName>
</protein>
<dbReference type="InterPro" id="IPR003594">
    <property type="entry name" value="HATPase_dom"/>
</dbReference>
<dbReference type="Pfam" id="PF02518">
    <property type="entry name" value="HATPase_c"/>
    <property type="match status" value="1"/>
</dbReference>
<dbReference type="InterPro" id="IPR005467">
    <property type="entry name" value="His_kinase_dom"/>
</dbReference>
<reference evidence="3 4" key="1">
    <citation type="submission" date="2016-02" db="EMBL/GenBank/DDBJ databases">
        <authorList>
            <consortium name="Pathogen Informatics"/>
        </authorList>
    </citation>
    <scope>NUCLEOTIDE SEQUENCE [LARGE SCALE GENOMIC DNA]</scope>
    <source>
        <strain evidence="3 4">2842STDY5881269</strain>
    </source>
</reference>
<evidence type="ECO:0000313" key="4">
    <source>
        <dbReference type="Proteomes" id="UP000072443"/>
    </source>
</evidence>
<dbReference type="RefSeq" id="WP_061371016.1">
    <property type="nucleotide sequence ID" value="NZ_FEPL01000015.1"/>
</dbReference>
<proteinExistence type="predicted"/>